<dbReference type="PATRIC" id="fig|1136941.3.peg.1940"/>
<dbReference type="PANTHER" id="PTHR41287:SF1">
    <property type="entry name" value="PROTEIN YMFN"/>
    <property type="match status" value="1"/>
</dbReference>
<dbReference type="InterPro" id="IPR046462">
    <property type="entry name" value="TerL_nuclease"/>
</dbReference>
<reference evidence="3 4" key="2">
    <citation type="journal article" date="2017" name="Int. J. Syst. Evol. Microbiol.">
        <title>Gordonia phthalatica sp. nov., a di-n-butyl phthalate-degrading bacterium isolated from activated sludge.</title>
        <authorList>
            <person name="Jin D."/>
            <person name="Kong X."/>
            <person name="Jia M."/>
            <person name="Yu X."/>
            <person name="Wang X."/>
            <person name="Zhuang X."/>
            <person name="Deng Y."/>
            <person name="Bai Z."/>
        </authorList>
    </citation>
    <scope>NUCLEOTIDE SEQUENCE [LARGE SCALE GENOMIC DNA]</scope>
    <source>
        <strain evidence="3 4">QH-11</strain>
    </source>
</reference>
<evidence type="ECO:0000259" key="1">
    <source>
        <dbReference type="Pfam" id="PF03354"/>
    </source>
</evidence>
<dbReference type="Proteomes" id="UP000063789">
    <property type="component" value="Chromosome"/>
</dbReference>
<dbReference type="AlphaFoldDB" id="A0A0N9N310"/>
<protein>
    <submittedName>
        <fullName evidence="3">Terminase</fullName>
    </submittedName>
</protein>
<organism evidence="3 4">
    <name type="scientific">Gordonia phthalatica</name>
    <dbReference type="NCBI Taxonomy" id="1136941"/>
    <lineage>
        <taxon>Bacteria</taxon>
        <taxon>Bacillati</taxon>
        <taxon>Actinomycetota</taxon>
        <taxon>Actinomycetes</taxon>
        <taxon>Mycobacteriales</taxon>
        <taxon>Gordoniaceae</taxon>
        <taxon>Gordonia</taxon>
    </lineage>
</organism>
<gene>
    <name evidence="3" type="ORF">ACH46_09550</name>
</gene>
<evidence type="ECO:0000313" key="4">
    <source>
        <dbReference type="Proteomes" id="UP000063789"/>
    </source>
</evidence>
<proteinExistence type="predicted"/>
<dbReference type="InterPro" id="IPR027417">
    <property type="entry name" value="P-loop_NTPase"/>
</dbReference>
<dbReference type="InterPro" id="IPR046461">
    <property type="entry name" value="TerL_ATPase"/>
</dbReference>
<dbReference type="KEGG" id="goq:ACH46_09550"/>
<dbReference type="Gene3D" id="3.40.50.300">
    <property type="entry name" value="P-loop containing nucleotide triphosphate hydrolases"/>
    <property type="match status" value="1"/>
</dbReference>
<accession>A0A0N9N310</accession>
<feature type="domain" description="Terminase large subunit-like ATPase" evidence="1">
    <location>
        <begin position="67"/>
        <end position="214"/>
    </location>
</feature>
<keyword evidence="4" id="KW-1185">Reference proteome</keyword>
<feature type="domain" description="Terminase large subunit-like endonuclease" evidence="2">
    <location>
        <begin position="354"/>
        <end position="473"/>
    </location>
</feature>
<dbReference type="OrthoDB" id="3197057at2"/>
<dbReference type="RefSeq" id="WP_062392689.1">
    <property type="nucleotide sequence ID" value="NZ_CP011853.1"/>
</dbReference>
<dbReference type="EMBL" id="CP011853">
    <property type="protein sequence ID" value="ALG84691.1"/>
    <property type="molecule type" value="Genomic_DNA"/>
</dbReference>
<reference evidence="4" key="1">
    <citation type="submission" date="2015-06" db="EMBL/GenBank/DDBJ databases">
        <title>Complete genome sequence and metabolic analysis of phthalate degradation pathway in Gordonia sp. QH-11.</title>
        <authorList>
            <person name="Jin D."/>
            <person name="Kong X."/>
            <person name="Bai Z."/>
        </authorList>
    </citation>
    <scope>NUCLEOTIDE SEQUENCE [LARGE SCALE GENOMIC DNA]</scope>
    <source>
        <strain evidence="4">QH-11</strain>
    </source>
</reference>
<name>A0A0N9N310_9ACTN</name>
<dbReference type="PANTHER" id="PTHR41287">
    <property type="match status" value="1"/>
</dbReference>
<sequence>MKAGPKAAVDPTPLPFRPRKTGAARLAAFCQKFIKTPKGTGALKPMKLRPWQIDLVGSVLDAEVQPRTAGWMLPRGQGKSTLMAAWGVYELFTGPEGANICVVAVDERQAGIVFGIARRMVELDPELASRCQVFKERLVIPGRNAEFSCLPAEPKRLEGLDYTLAILDEGGVVTRDTYEVLTLAQGKRERSSLVVIGTPGPNPHDNVLADLRTYAAEHPDDSTMVWREFSADEFIDHPVDCRHCWALANPALGDYLHEDAIVALLPPKTREATFRRARLCQFATEEDGAFLPRGLWDGLSTGVGVPDGVDVVLALDGSFSDDTTAILVGTVSQEPHFDVVATWERPTGDESYRVPVAEVEQMIRDSCKRWKVTEIIADPFRWTRTLQALEAESLPVVEFPHSPSRLTAATGDLYSAATNSRMTHSGDPRLAAHIAAAVIQEDGRGMRLAKASRKRNARKIDLAACLVMAHSRATWRATRKPKRRRVRSFAA</sequence>
<dbReference type="STRING" id="1136941.ACH46_09550"/>
<dbReference type="Pfam" id="PF03354">
    <property type="entry name" value="TerL_ATPase"/>
    <property type="match status" value="1"/>
</dbReference>
<dbReference type="InterPro" id="IPR005021">
    <property type="entry name" value="Terminase_largesu-like"/>
</dbReference>
<dbReference type="Pfam" id="PF20441">
    <property type="entry name" value="TerL_nuclease"/>
    <property type="match status" value="1"/>
</dbReference>
<evidence type="ECO:0000313" key="3">
    <source>
        <dbReference type="EMBL" id="ALG84691.1"/>
    </source>
</evidence>
<dbReference type="GO" id="GO:0004519">
    <property type="term" value="F:endonuclease activity"/>
    <property type="evidence" value="ECO:0007669"/>
    <property type="project" value="InterPro"/>
</dbReference>
<evidence type="ECO:0000259" key="2">
    <source>
        <dbReference type="Pfam" id="PF20441"/>
    </source>
</evidence>